<dbReference type="EMBL" id="JBHRRZ010000010">
    <property type="protein sequence ID" value="MFC2947802.1"/>
    <property type="molecule type" value="Genomic_DNA"/>
</dbReference>
<dbReference type="Proteomes" id="UP001595387">
    <property type="component" value="Unassembled WGS sequence"/>
</dbReference>
<name>A0ABV7A405_9BACI</name>
<comment type="caution">
    <text evidence="3">The sequence shown here is derived from an EMBL/GenBank/DDBJ whole genome shotgun (WGS) entry which is preliminary data.</text>
</comment>
<keyword evidence="1" id="KW-0812">Transmembrane</keyword>
<keyword evidence="1" id="KW-1133">Transmembrane helix</keyword>
<evidence type="ECO:0000256" key="1">
    <source>
        <dbReference type="SAM" id="Phobius"/>
    </source>
</evidence>
<evidence type="ECO:0000313" key="3">
    <source>
        <dbReference type="EMBL" id="MFC2947802.1"/>
    </source>
</evidence>
<dbReference type="RefSeq" id="WP_390304080.1">
    <property type="nucleotide sequence ID" value="NZ_JBHRRZ010000010.1"/>
</dbReference>
<gene>
    <name evidence="3" type="ORF">ACFODW_05545</name>
</gene>
<protein>
    <submittedName>
        <fullName evidence="3">DUF4064 domain-containing protein</fullName>
    </submittedName>
</protein>
<keyword evidence="4" id="KW-1185">Reference proteome</keyword>
<dbReference type="Pfam" id="PF13273">
    <property type="entry name" value="DUF4064"/>
    <property type="match status" value="1"/>
</dbReference>
<feature type="transmembrane region" description="Helical" evidence="1">
    <location>
        <begin position="68"/>
        <end position="88"/>
    </location>
</feature>
<reference evidence="4" key="1">
    <citation type="journal article" date="2019" name="Int. J. Syst. Evol. Microbiol.">
        <title>The Global Catalogue of Microorganisms (GCM) 10K type strain sequencing project: providing services to taxonomists for standard genome sequencing and annotation.</title>
        <authorList>
            <consortium name="The Broad Institute Genomics Platform"/>
            <consortium name="The Broad Institute Genome Sequencing Center for Infectious Disease"/>
            <person name="Wu L."/>
            <person name="Ma J."/>
        </authorList>
    </citation>
    <scope>NUCLEOTIDE SEQUENCE [LARGE SCALE GENOMIC DNA]</scope>
    <source>
        <strain evidence="4">KCTC 13193</strain>
    </source>
</reference>
<feature type="transmembrane region" description="Helical" evidence="1">
    <location>
        <begin position="7"/>
        <end position="30"/>
    </location>
</feature>
<evidence type="ECO:0000259" key="2">
    <source>
        <dbReference type="Pfam" id="PF13273"/>
    </source>
</evidence>
<sequence length="143" mass="15536">MKRTGEVILTIVGMLAYLFFAVVGGFMVWMGNNRSLLQELPSEMSRQGMEMSEAELNSMVEMMGNSGLLFLITSLSAVILGIISLILLRRNKKPKPAGIILIVTAVISSVIMFIAGFAGGLFYLIAGIMALVRKPKPAIQNEL</sequence>
<keyword evidence="1" id="KW-0472">Membrane</keyword>
<proteinExistence type="predicted"/>
<dbReference type="InterPro" id="IPR025273">
    <property type="entry name" value="DUF4064"/>
</dbReference>
<evidence type="ECO:0000313" key="4">
    <source>
        <dbReference type="Proteomes" id="UP001595387"/>
    </source>
</evidence>
<feature type="domain" description="DUF4064" evidence="2">
    <location>
        <begin position="2"/>
        <end position="110"/>
    </location>
</feature>
<organism evidence="3 4">
    <name type="scientific">Virgibacillus sediminis</name>
    <dbReference type="NCBI Taxonomy" id="202260"/>
    <lineage>
        <taxon>Bacteria</taxon>
        <taxon>Bacillati</taxon>
        <taxon>Bacillota</taxon>
        <taxon>Bacilli</taxon>
        <taxon>Bacillales</taxon>
        <taxon>Bacillaceae</taxon>
        <taxon>Virgibacillus</taxon>
    </lineage>
</organism>
<feature type="transmembrane region" description="Helical" evidence="1">
    <location>
        <begin position="100"/>
        <end position="126"/>
    </location>
</feature>
<accession>A0ABV7A405</accession>